<name>A0A5C7FL36_9BACI</name>
<dbReference type="OrthoDB" id="9800872at2"/>
<gene>
    <name evidence="2" type="ORF">FTX54_016315</name>
</gene>
<dbReference type="PANTHER" id="PTHR43031">
    <property type="entry name" value="FAD-DEPENDENT OXIDOREDUCTASE"/>
    <property type="match status" value="1"/>
</dbReference>
<dbReference type="AlphaFoldDB" id="A0A5C7FL36"/>
<dbReference type="InterPro" id="IPR050229">
    <property type="entry name" value="GlpE_sulfurtransferase"/>
</dbReference>
<organism evidence="2 3">
    <name type="scientific">Alkalicoccus halolimnae</name>
    <dbReference type="NCBI Taxonomy" id="1667239"/>
    <lineage>
        <taxon>Bacteria</taxon>
        <taxon>Bacillati</taxon>
        <taxon>Bacillota</taxon>
        <taxon>Bacilli</taxon>
        <taxon>Bacillales</taxon>
        <taxon>Bacillaceae</taxon>
        <taxon>Alkalicoccus</taxon>
    </lineage>
</organism>
<protein>
    <submittedName>
        <fullName evidence="2">Rhodanese-like domain-containing protein</fullName>
    </submittedName>
</protein>
<dbReference type="RefSeq" id="WP_147802599.1">
    <property type="nucleotide sequence ID" value="NZ_CP144914.1"/>
</dbReference>
<dbReference type="SMART" id="SM00450">
    <property type="entry name" value="RHOD"/>
    <property type="match status" value="1"/>
</dbReference>
<dbReference type="PANTHER" id="PTHR43031:SF17">
    <property type="entry name" value="SULFURTRANSFERASE YTWF-RELATED"/>
    <property type="match status" value="1"/>
</dbReference>
<evidence type="ECO:0000313" key="3">
    <source>
        <dbReference type="Proteomes" id="UP000321816"/>
    </source>
</evidence>
<feature type="domain" description="Rhodanese" evidence="1">
    <location>
        <begin position="38"/>
        <end position="118"/>
    </location>
</feature>
<sequence length="118" mass="13360">MEILISVIIAAVILISWNKFSSRGINSISTEELKGKLEERRSQYVDVRTPAEFKNNHIRPFKNLPLHQLGSKSEKLSKEEEVILICQSGMRSSRGAKMLKKKGFTKVTNVKGGMNAWK</sequence>
<dbReference type="CDD" id="cd00158">
    <property type="entry name" value="RHOD"/>
    <property type="match status" value="1"/>
</dbReference>
<evidence type="ECO:0000313" key="2">
    <source>
        <dbReference type="EMBL" id="WWD79934.1"/>
    </source>
</evidence>
<dbReference type="EMBL" id="CP144914">
    <property type="protein sequence ID" value="WWD79934.1"/>
    <property type="molecule type" value="Genomic_DNA"/>
</dbReference>
<dbReference type="KEGG" id="ahal:FTX54_016315"/>
<dbReference type="InterPro" id="IPR036873">
    <property type="entry name" value="Rhodanese-like_dom_sf"/>
</dbReference>
<proteinExistence type="predicted"/>
<dbReference type="Pfam" id="PF00581">
    <property type="entry name" value="Rhodanese"/>
    <property type="match status" value="1"/>
</dbReference>
<dbReference type="SUPFAM" id="SSF52821">
    <property type="entry name" value="Rhodanese/Cell cycle control phosphatase"/>
    <property type="match status" value="1"/>
</dbReference>
<dbReference type="Proteomes" id="UP000321816">
    <property type="component" value="Chromosome"/>
</dbReference>
<dbReference type="Gene3D" id="3.40.250.10">
    <property type="entry name" value="Rhodanese-like domain"/>
    <property type="match status" value="1"/>
</dbReference>
<dbReference type="InterPro" id="IPR001763">
    <property type="entry name" value="Rhodanese-like_dom"/>
</dbReference>
<dbReference type="PROSITE" id="PS50206">
    <property type="entry name" value="RHODANESE_3"/>
    <property type="match status" value="1"/>
</dbReference>
<accession>A0A5C7FL36</accession>
<keyword evidence="3" id="KW-1185">Reference proteome</keyword>
<reference evidence="2 3" key="1">
    <citation type="submission" date="2024-01" db="EMBL/GenBank/DDBJ databases">
        <title>Complete Genome Sequence of Alkalicoccus halolimnae BZ-SZ-XJ29T, a Moderately Halophilic Bacterium Isolated from a Salt Lake.</title>
        <authorList>
            <person name="Zhao B."/>
        </authorList>
    </citation>
    <scope>NUCLEOTIDE SEQUENCE [LARGE SCALE GENOMIC DNA]</scope>
    <source>
        <strain evidence="2 3">BZ-SZ-XJ29</strain>
    </source>
</reference>
<evidence type="ECO:0000259" key="1">
    <source>
        <dbReference type="PROSITE" id="PS50206"/>
    </source>
</evidence>